<evidence type="ECO:0000256" key="4">
    <source>
        <dbReference type="ARBA" id="ARBA00022827"/>
    </source>
</evidence>
<comment type="similarity">
    <text evidence="2">Belongs to the GMC oxidoreductase family.</text>
</comment>
<dbReference type="RefSeq" id="WP_387700058.1">
    <property type="nucleotide sequence ID" value="NZ_JBIAMX010000005.1"/>
</dbReference>
<dbReference type="InterPro" id="IPR012132">
    <property type="entry name" value="GMC_OxRdtase"/>
</dbReference>
<dbReference type="InterPro" id="IPR036188">
    <property type="entry name" value="FAD/NAD-bd_sf"/>
</dbReference>
<feature type="compositionally biased region" description="Low complexity" evidence="5">
    <location>
        <begin position="175"/>
        <end position="188"/>
    </location>
</feature>
<dbReference type="EC" id="1.-.-.-" evidence="8"/>
<dbReference type="Gene3D" id="3.50.50.60">
    <property type="entry name" value="FAD/NAD(P)-binding domain"/>
    <property type="match status" value="1"/>
</dbReference>
<keyword evidence="9" id="KW-1185">Reference proteome</keyword>
<keyword evidence="8" id="KW-0560">Oxidoreductase</keyword>
<feature type="domain" description="Glucose-methanol-choline oxidoreductase C-terminal" evidence="7">
    <location>
        <begin position="358"/>
        <end position="476"/>
    </location>
</feature>
<dbReference type="Proteomes" id="UP001601444">
    <property type="component" value="Unassembled WGS sequence"/>
</dbReference>
<feature type="domain" description="Glucose-methanol-choline oxidoreductase N-terminal" evidence="6">
    <location>
        <begin position="2"/>
        <end position="166"/>
    </location>
</feature>
<dbReference type="GO" id="GO:0016491">
    <property type="term" value="F:oxidoreductase activity"/>
    <property type="evidence" value="ECO:0007669"/>
    <property type="project" value="UniProtKB-KW"/>
</dbReference>
<evidence type="ECO:0000313" key="8">
    <source>
        <dbReference type="EMBL" id="MFF0543424.1"/>
    </source>
</evidence>
<comment type="cofactor">
    <cofactor evidence="1">
        <name>FAD</name>
        <dbReference type="ChEBI" id="CHEBI:57692"/>
    </cofactor>
</comment>
<protein>
    <submittedName>
        <fullName evidence="8">Mycofactocin system GMC family oxidoreductase MftG</fullName>
        <ecNumber evidence="8">1.-.-.-</ecNumber>
    </submittedName>
</protein>
<accession>A0ABW6PLZ3</accession>
<dbReference type="Gene3D" id="3.30.410.40">
    <property type="match status" value="1"/>
</dbReference>
<dbReference type="EMBL" id="JBIAMX010000005">
    <property type="protein sequence ID" value="MFF0543424.1"/>
    <property type="molecule type" value="Genomic_DNA"/>
</dbReference>
<reference evidence="8 9" key="1">
    <citation type="submission" date="2024-10" db="EMBL/GenBank/DDBJ databases">
        <title>The Natural Products Discovery Center: Release of the First 8490 Sequenced Strains for Exploring Actinobacteria Biosynthetic Diversity.</title>
        <authorList>
            <person name="Kalkreuter E."/>
            <person name="Kautsar S.A."/>
            <person name="Yang D."/>
            <person name="Bader C.D."/>
            <person name="Teijaro C.N."/>
            <person name="Fluegel L."/>
            <person name="Davis C.M."/>
            <person name="Simpson J.R."/>
            <person name="Lauterbach L."/>
            <person name="Steele A.D."/>
            <person name="Gui C."/>
            <person name="Meng S."/>
            <person name="Li G."/>
            <person name="Viehrig K."/>
            <person name="Ye F."/>
            <person name="Su P."/>
            <person name="Kiefer A.F."/>
            <person name="Nichols A."/>
            <person name="Cepeda A.J."/>
            <person name="Yan W."/>
            <person name="Fan B."/>
            <person name="Jiang Y."/>
            <person name="Adhikari A."/>
            <person name="Zheng C.-J."/>
            <person name="Schuster L."/>
            <person name="Cowan T.M."/>
            <person name="Smanski M.J."/>
            <person name="Chevrette M.G."/>
            <person name="De Carvalho L.P.S."/>
            <person name="Shen B."/>
        </authorList>
    </citation>
    <scope>NUCLEOTIDE SEQUENCE [LARGE SCALE GENOMIC DNA]</scope>
    <source>
        <strain evidence="8 9">NPDC004045</strain>
    </source>
</reference>
<evidence type="ECO:0000313" key="9">
    <source>
        <dbReference type="Proteomes" id="UP001601444"/>
    </source>
</evidence>
<dbReference type="InterPro" id="IPR000172">
    <property type="entry name" value="GMC_OxRdtase_N"/>
</dbReference>
<keyword evidence="4" id="KW-0274">FAD</keyword>
<dbReference type="InterPro" id="IPR007867">
    <property type="entry name" value="GMC_OxRtase_C"/>
</dbReference>
<sequence>MLIVGAGSAGCVVAAALSADPDRVVTVVEAGPVWPGPGALPAELRDPAVLPVGPDSAVAQHYPGNLVRGRLIGGSGAINGSYYVRATAADHRAWQDAAADPFWAPEAVLATHVALERDADFADAPWHGSRGPVPVRRIARLAPVSEEFVAACARAGFAGIADLNAPSHIPHTPHTSNTPDPSAPSPTSARDDVEGVGPVPCALDDHGRRAGPALTHLYPAAHRPNLTVIGDTTVTRLRLTRGRVTGVEWRRGRARGVHGADRVILCAGAVESAALLIRSGIGPVDQLRRLGIPVAQPAPVGRWCTDHPEAGLEFPAAGPRQATVPLEAVLLTAGVEVRPYTLAFTPGVRRIGVALTRPRSVGVLELRSADPDVPARVEHRYLTDPADRAALRHGVEVAAAVAGVPARALDDGALRARLGTSQHLSGTCRMGPDGDERAAVDPRGRVYGVAGLSVVDLSVVPVPLGRGPQATVLMLAERLGSLPA</sequence>
<feature type="domain" description="Glucose-methanol-choline oxidoreductase N-terminal" evidence="6">
    <location>
        <begin position="193"/>
        <end position="308"/>
    </location>
</feature>
<evidence type="ECO:0000256" key="5">
    <source>
        <dbReference type="SAM" id="MobiDB-lite"/>
    </source>
</evidence>
<gene>
    <name evidence="8" type="primary">mftG</name>
    <name evidence="8" type="ORF">ACFYTF_11375</name>
</gene>
<dbReference type="PIRSF" id="PIRSF000137">
    <property type="entry name" value="Alcohol_oxidase"/>
    <property type="match status" value="1"/>
</dbReference>
<feature type="region of interest" description="Disordered" evidence="5">
    <location>
        <begin position="166"/>
        <end position="196"/>
    </location>
</feature>
<proteinExistence type="inferred from homology"/>
<dbReference type="PANTHER" id="PTHR11552">
    <property type="entry name" value="GLUCOSE-METHANOL-CHOLINE GMC OXIDOREDUCTASE"/>
    <property type="match status" value="1"/>
</dbReference>
<dbReference type="NCBIfam" id="TIGR03970">
    <property type="entry name" value="Rv0697"/>
    <property type="match status" value="1"/>
</dbReference>
<evidence type="ECO:0000256" key="2">
    <source>
        <dbReference type="ARBA" id="ARBA00010790"/>
    </source>
</evidence>
<comment type="caution">
    <text evidence="8">The sequence shown here is derived from an EMBL/GenBank/DDBJ whole genome shotgun (WGS) entry which is preliminary data.</text>
</comment>
<dbReference type="PANTHER" id="PTHR11552:SF147">
    <property type="entry name" value="CHOLINE DEHYDROGENASE, MITOCHONDRIAL"/>
    <property type="match status" value="1"/>
</dbReference>
<evidence type="ECO:0000259" key="6">
    <source>
        <dbReference type="Pfam" id="PF00732"/>
    </source>
</evidence>
<evidence type="ECO:0000256" key="1">
    <source>
        <dbReference type="ARBA" id="ARBA00001974"/>
    </source>
</evidence>
<dbReference type="SUPFAM" id="SSF54373">
    <property type="entry name" value="FAD-linked reductases, C-terminal domain"/>
    <property type="match status" value="1"/>
</dbReference>
<evidence type="ECO:0000259" key="7">
    <source>
        <dbReference type="Pfam" id="PF05199"/>
    </source>
</evidence>
<dbReference type="InterPro" id="IPR023978">
    <property type="entry name" value="GMC_oxidoreductase_bact"/>
</dbReference>
<dbReference type="Pfam" id="PF05199">
    <property type="entry name" value="GMC_oxred_C"/>
    <property type="match status" value="1"/>
</dbReference>
<organism evidence="8 9">
    <name type="scientific">Nocardia thailandica</name>
    <dbReference type="NCBI Taxonomy" id="257275"/>
    <lineage>
        <taxon>Bacteria</taxon>
        <taxon>Bacillati</taxon>
        <taxon>Actinomycetota</taxon>
        <taxon>Actinomycetes</taxon>
        <taxon>Mycobacteriales</taxon>
        <taxon>Nocardiaceae</taxon>
        <taxon>Nocardia</taxon>
    </lineage>
</organism>
<keyword evidence="3" id="KW-0285">Flavoprotein</keyword>
<dbReference type="Pfam" id="PF00732">
    <property type="entry name" value="GMC_oxred_N"/>
    <property type="match status" value="2"/>
</dbReference>
<name>A0ABW6PLZ3_9NOCA</name>
<dbReference type="SUPFAM" id="SSF51905">
    <property type="entry name" value="FAD/NAD(P)-binding domain"/>
    <property type="match status" value="1"/>
</dbReference>
<evidence type="ECO:0000256" key="3">
    <source>
        <dbReference type="ARBA" id="ARBA00022630"/>
    </source>
</evidence>